<dbReference type="Pfam" id="PF01061">
    <property type="entry name" value="ABC2_membrane"/>
    <property type="match status" value="1"/>
</dbReference>
<dbReference type="KEGG" id="plen:EIM92_06900"/>
<comment type="subcellular location">
    <subcellularLocation>
        <location evidence="1">Cell inner membrane</location>
        <topology evidence="1">Multi-pass membrane protein</topology>
    </subcellularLocation>
    <subcellularLocation>
        <location evidence="9">Cell membrane</location>
        <topology evidence="9">Multi-pass membrane protein</topology>
    </subcellularLocation>
</comment>
<keyword evidence="12" id="KW-1185">Reference proteome</keyword>
<evidence type="ECO:0000256" key="4">
    <source>
        <dbReference type="ARBA" id="ARBA00022475"/>
    </source>
</evidence>
<feature type="transmembrane region" description="Helical" evidence="9">
    <location>
        <begin position="66"/>
        <end position="91"/>
    </location>
</feature>
<comment type="similarity">
    <text evidence="2 9">Belongs to the ABC-2 integral membrane protein family.</text>
</comment>
<evidence type="ECO:0000256" key="6">
    <source>
        <dbReference type="ARBA" id="ARBA00022692"/>
    </source>
</evidence>
<evidence type="ECO:0000256" key="1">
    <source>
        <dbReference type="ARBA" id="ARBA00004429"/>
    </source>
</evidence>
<feature type="transmembrane region" description="Helical" evidence="9">
    <location>
        <begin position="230"/>
        <end position="250"/>
    </location>
</feature>
<keyword evidence="4 9" id="KW-1003">Cell membrane</keyword>
<evidence type="ECO:0000256" key="5">
    <source>
        <dbReference type="ARBA" id="ARBA00022519"/>
    </source>
</evidence>
<dbReference type="OrthoDB" id="9794365at2"/>
<dbReference type="GO" id="GO:0015920">
    <property type="term" value="P:lipopolysaccharide transport"/>
    <property type="evidence" value="ECO:0007669"/>
    <property type="project" value="TreeGrafter"/>
</dbReference>
<evidence type="ECO:0000259" key="10">
    <source>
        <dbReference type="PROSITE" id="PS51012"/>
    </source>
</evidence>
<protein>
    <recommendedName>
        <fullName evidence="9">Transport permease protein</fullName>
    </recommendedName>
</protein>
<evidence type="ECO:0000256" key="3">
    <source>
        <dbReference type="ARBA" id="ARBA00022448"/>
    </source>
</evidence>
<feature type="transmembrane region" description="Helical" evidence="9">
    <location>
        <begin position="174"/>
        <end position="191"/>
    </location>
</feature>
<evidence type="ECO:0000313" key="12">
    <source>
        <dbReference type="Proteomes" id="UP000273145"/>
    </source>
</evidence>
<keyword evidence="7 9" id="KW-1133">Transmembrane helix</keyword>
<evidence type="ECO:0000256" key="7">
    <source>
        <dbReference type="ARBA" id="ARBA00022989"/>
    </source>
</evidence>
<dbReference type="AlphaFoldDB" id="A0A3S8RTA1"/>
<reference evidence="11 12" key="1">
    <citation type="submission" date="2018-11" db="EMBL/GenBank/DDBJ databases">
        <title>Genome sequencing of Paenibacillus lentus DSM25539(T).</title>
        <authorList>
            <person name="Kook J.-K."/>
            <person name="Park S.-N."/>
            <person name="Lim Y.K."/>
        </authorList>
    </citation>
    <scope>NUCLEOTIDE SEQUENCE [LARGE SCALE GENOMIC DNA]</scope>
    <source>
        <strain evidence="11 12">DSM 25539</strain>
    </source>
</reference>
<sequence length="260" mass="30105">MIDLSFIYNFFKYTELLKQLVIRDLKVKYRHSILGILWSILNPLLTMVVISIVFSNLFRFDIENFAVYFMSASLLFSFFSEATTVAMTSVIGGASLISKVYIPKYLFPLSKCLSSFVHLILSFAALLIIMFSTGIKINYTGFAIPLIFVLILVFSIGISLILSSVSVFFRDMTHLYSVLTLMLMYMTPIFYPEGIVPEKFKFIHDFNPLFYYVESFREIILEQRLPSLDYVIICLIMSISALIIGLYVFYKRQDKFILHL</sequence>
<accession>A0A3S8RTA1</accession>
<dbReference type="PROSITE" id="PS51012">
    <property type="entry name" value="ABC_TM2"/>
    <property type="match status" value="1"/>
</dbReference>
<dbReference type="PANTHER" id="PTHR30413:SF8">
    <property type="entry name" value="TRANSPORT PERMEASE PROTEIN"/>
    <property type="match status" value="1"/>
</dbReference>
<name>A0A3S8RTA1_9BACL</name>
<keyword evidence="3 9" id="KW-0813">Transport</keyword>
<evidence type="ECO:0000256" key="9">
    <source>
        <dbReference type="RuleBase" id="RU361157"/>
    </source>
</evidence>
<dbReference type="GO" id="GO:0043190">
    <property type="term" value="C:ATP-binding cassette (ABC) transporter complex"/>
    <property type="evidence" value="ECO:0007669"/>
    <property type="project" value="InterPro"/>
</dbReference>
<gene>
    <name evidence="11" type="ORF">EIM92_06900</name>
</gene>
<dbReference type="EMBL" id="CP034248">
    <property type="protein sequence ID" value="AZK45967.1"/>
    <property type="molecule type" value="Genomic_DNA"/>
</dbReference>
<proteinExistence type="inferred from homology"/>
<feature type="transmembrane region" description="Helical" evidence="9">
    <location>
        <begin position="112"/>
        <end position="135"/>
    </location>
</feature>
<keyword evidence="6 9" id="KW-0812">Transmembrane</keyword>
<feature type="transmembrane region" description="Helical" evidence="9">
    <location>
        <begin position="141"/>
        <end position="162"/>
    </location>
</feature>
<keyword evidence="8 9" id="KW-0472">Membrane</keyword>
<dbReference type="InterPro" id="IPR013525">
    <property type="entry name" value="ABC2_TM"/>
</dbReference>
<evidence type="ECO:0000256" key="2">
    <source>
        <dbReference type="ARBA" id="ARBA00007783"/>
    </source>
</evidence>
<organism evidence="11 12">
    <name type="scientific">Paenibacillus lentus</name>
    <dbReference type="NCBI Taxonomy" id="1338368"/>
    <lineage>
        <taxon>Bacteria</taxon>
        <taxon>Bacillati</taxon>
        <taxon>Bacillota</taxon>
        <taxon>Bacilli</taxon>
        <taxon>Bacillales</taxon>
        <taxon>Paenibacillaceae</taxon>
        <taxon>Paenibacillus</taxon>
    </lineage>
</organism>
<dbReference type="InterPro" id="IPR000412">
    <property type="entry name" value="ABC_2_transport"/>
</dbReference>
<dbReference type="Proteomes" id="UP000273145">
    <property type="component" value="Chromosome"/>
</dbReference>
<evidence type="ECO:0000313" key="11">
    <source>
        <dbReference type="EMBL" id="AZK45967.1"/>
    </source>
</evidence>
<feature type="transmembrane region" description="Helical" evidence="9">
    <location>
        <begin position="33"/>
        <end position="54"/>
    </location>
</feature>
<evidence type="ECO:0000256" key="8">
    <source>
        <dbReference type="ARBA" id="ARBA00023136"/>
    </source>
</evidence>
<dbReference type="PRINTS" id="PR00164">
    <property type="entry name" value="ABC2TRNSPORT"/>
</dbReference>
<dbReference type="InterPro" id="IPR047817">
    <property type="entry name" value="ABC2_TM_bact-type"/>
</dbReference>
<dbReference type="GO" id="GO:0140359">
    <property type="term" value="F:ABC-type transporter activity"/>
    <property type="evidence" value="ECO:0007669"/>
    <property type="project" value="InterPro"/>
</dbReference>
<feature type="domain" description="ABC transmembrane type-2" evidence="10">
    <location>
        <begin position="34"/>
        <end position="252"/>
    </location>
</feature>
<keyword evidence="5" id="KW-0997">Cell inner membrane</keyword>
<dbReference type="PANTHER" id="PTHR30413">
    <property type="entry name" value="INNER MEMBRANE TRANSPORT PERMEASE"/>
    <property type="match status" value="1"/>
</dbReference>